<dbReference type="InterPro" id="IPR003661">
    <property type="entry name" value="HisK_dim/P_dom"/>
</dbReference>
<dbReference type="OrthoDB" id="9813151at2"/>
<feature type="domain" description="Histidine kinase" evidence="9">
    <location>
        <begin position="241"/>
        <end position="462"/>
    </location>
</feature>
<evidence type="ECO:0000256" key="6">
    <source>
        <dbReference type="PROSITE-ProRule" id="PRU00169"/>
    </source>
</evidence>
<dbReference type="GO" id="GO:0005886">
    <property type="term" value="C:plasma membrane"/>
    <property type="evidence" value="ECO:0007669"/>
    <property type="project" value="TreeGrafter"/>
</dbReference>
<evidence type="ECO:0000256" key="8">
    <source>
        <dbReference type="SAM" id="Phobius"/>
    </source>
</evidence>
<dbReference type="PRINTS" id="PR00344">
    <property type="entry name" value="BCTRLSENSOR"/>
</dbReference>
<feature type="compositionally biased region" description="Pro residues" evidence="7">
    <location>
        <begin position="619"/>
        <end position="630"/>
    </location>
</feature>
<keyword evidence="8" id="KW-0472">Membrane</keyword>
<evidence type="ECO:0000256" key="7">
    <source>
        <dbReference type="SAM" id="MobiDB-lite"/>
    </source>
</evidence>
<dbReference type="PANTHER" id="PTHR43047">
    <property type="entry name" value="TWO-COMPONENT HISTIDINE PROTEIN KINASE"/>
    <property type="match status" value="1"/>
</dbReference>
<dbReference type="PROSITE" id="PS50110">
    <property type="entry name" value="RESPONSE_REGULATORY"/>
    <property type="match status" value="1"/>
</dbReference>
<evidence type="ECO:0000256" key="1">
    <source>
        <dbReference type="ARBA" id="ARBA00000085"/>
    </source>
</evidence>
<dbReference type="InterPro" id="IPR005467">
    <property type="entry name" value="His_kinase_dom"/>
</dbReference>
<feature type="transmembrane region" description="Helical" evidence="8">
    <location>
        <begin position="36"/>
        <end position="56"/>
    </location>
</feature>
<dbReference type="GO" id="GO:0000155">
    <property type="term" value="F:phosphorelay sensor kinase activity"/>
    <property type="evidence" value="ECO:0007669"/>
    <property type="project" value="InterPro"/>
</dbReference>
<dbReference type="PROSITE" id="PS50109">
    <property type="entry name" value="HIS_KIN"/>
    <property type="match status" value="1"/>
</dbReference>
<evidence type="ECO:0000256" key="4">
    <source>
        <dbReference type="ARBA" id="ARBA00022679"/>
    </source>
</evidence>
<dbReference type="Gene3D" id="1.10.287.130">
    <property type="match status" value="1"/>
</dbReference>
<feature type="domain" description="Response regulatory" evidence="10">
    <location>
        <begin position="480"/>
        <end position="600"/>
    </location>
</feature>
<reference evidence="11 12" key="1">
    <citation type="submission" date="2019-03" db="EMBL/GenBank/DDBJ databases">
        <title>Roseomonas sp. a novel Roseomonas species isolated from Sea whip Gorgonian.</title>
        <authorList>
            <person name="Li F."/>
            <person name="Pan X."/>
            <person name="Huang S."/>
            <person name="Li Z."/>
            <person name="Meng B."/>
        </authorList>
    </citation>
    <scope>NUCLEOTIDE SEQUENCE [LARGE SCALE GENOMIC DNA]</scope>
    <source>
        <strain evidence="11 12">M0104</strain>
    </source>
</reference>
<keyword evidence="12" id="KW-1185">Reference proteome</keyword>
<dbReference type="RefSeq" id="WP_160935469.1">
    <property type="nucleotide sequence ID" value="NZ_SNVJ01000002.1"/>
</dbReference>
<dbReference type="InterPro" id="IPR036097">
    <property type="entry name" value="HisK_dim/P_sf"/>
</dbReference>
<keyword evidence="4" id="KW-0808">Transferase</keyword>
<sequence length="641" mass="67817">MHLDTTTLLLLSAVLGALLGAIWLGLSLHRHRTTGLGEWGTALLCLALGTMLLGARGALPDLLSIDIGNLVILLGGGFCWRGARRFDGRTAPAWIVLLPGLLWLAAMRMPAREFVEYRVVVASVLSGLPMLAIAWEFWRGRPEGLACRMLLSGGFALHGGLTLLRIPVMLLQADWTRTSVLPDNVWVQIILLESILHGVGTSFALLALFRERGERQLLEATAASRDAAQQASAAKSRFLAWMSHEMRTPLNGVLGLSQVLSENRSLQPSAQEQVAVIAQAGQHLLALVNDVLDLALVEAGRLTLQEAPVPLGVLRENTLALVRPEAARKGIRLRTDIAPDLPANVRGDGRRLQQILLNLLANAVKFTPRGGEVCLSMQCWPDGSLRLAVTDTGPGISATQRALLFRDFTRLPGAAREAAQEGYGLGLAISAALVQAMQGTLGVDAGPEGRGSRFWVHLSLPHAPAEATGAAAPAAAPVRDVLVVDDVAVNRMVVQALLQSGGHVVRQAASGEAALALLAERGAELVLMDLQMPGMDGVETARRIRKQEAQEPGLPRTIIIALTGELSEEAQEACRAAGMDGCLAKPVSRANLYAVLRGMPAPDPSAPAAGATPAKPVHSCPPAPPQPPRSEPAAAKPAQPA</sequence>
<keyword evidence="8" id="KW-1133">Transmembrane helix</keyword>
<feature type="region of interest" description="Disordered" evidence="7">
    <location>
        <begin position="600"/>
        <end position="641"/>
    </location>
</feature>
<name>A0A845BFV0_9PROT</name>
<dbReference type="EC" id="2.7.13.3" evidence="2"/>
<proteinExistence type="predicted"/>
<keyword evidence="3 6" id="KW-0597">Phosphoprotein</keyword>
<dbReference type="CDD" id="cd17546">
    <property type="entry name" value="REC_hyHK_CKI1_RcsC-like"/>
    <property type="match status" value="1"/>
</dbReference>
<evidence type="ECO:0000313" key="12">
    <source>
        <dbReference type="Proteomes" id="UP000460715"/>
    </source>
</evidence>
<comment type="caution">
    <text evidence="11">The sequence shown here is derived from an EMBL/GenBank/DDBJ whole genome shotgun (WGS) entry which is preliminary data.</text>
</comment>
<evidence type="ECO:0000256" key="5">
    <source>
        <dbReference type="ARBA" id="ARBA00022777"/>
    </source>
</evidence>
<accession>A0A845BFV0</accession>
<dbReference type="SUPFAM" id="SSF55874">
    <property type="entry name" value="ATPase domain of HSP90 chaperone/DNA topoisomerase II/histidine kinase"/>
    <property type="match status" value="1"/>
</dbReference>
<dbReference type="EMBL" id="SNVJ01000002">
    <property type="protein sequence ID" value="MXP62359.1"/>
    <property type="molecule type" value="Genomic_DNA"/>
</dbReference>
<feature type="transmembrane region" description="Helical" evidence="8">
    <location>
        <begin position="62"/>
        <end position="80"/>
    </location>
</feature>
<dbReference type="InterPro" id="IPR011006">
    <property type="entry name" value="CheY-like_superfamily"/>
</dbReference>
<evidence type="ECO:0000259" key="9">
    <source>
        <dbReference type="PROSITE" id="PS50109"/>
    </source>
</evidence>
<dbReference type="PANTHER" id="PTHR43047:SF72">
    <property type="entry name" value="OSMOSENSING HISTIDINE PROTEIN KINASE SLN1"/>
    <property type="match status" value="1"/>
</dbReference>
<dbReference type="GO" id="GO:0009927">
    <property type="term" value="F:histidine phosphotransfer kinase activity"/>
    <property type="evidence" value="ECO:0007669"/>
    <property type="project" value="TreeGrafter"/>
</dbReference>
<evidence type="ECO:0000256" key="3">
    <source>
        <dbReference type="ARBA" id="ARBA00022553"/>
    </source>
</evidence>
<dbReference type="SMART" id="SM00388">
    <property type="entry name" value="HisKA"/>
    <property type="match status" value="1"/>
</dbReference>
<comment type="catalytic activity">
    <reaction evidence="1">
        <text>ATP + protein L-histidine = ADP + protein N-phospho-L-histidine.</text>
        <dbReference type="EC" id="2.7.13.3"/>
    </reaction>
</comment>
<feature type="transmembrane region" description="Helical" evidence="8">
    <location>
        <begin position="150"/>
        <end position="173"/>
    </location>
</feature>
<dbReference type="Gene3D" id="3.30.565.10">
    <property type="entry name" value="Histidine kinase-like ATPase, C-terminal domain"/>
    <property type="match status" value="1"/>
</dbReference>
<dbReference type="InterPro" id="IPR003594">
    <property type="entry name" value="HATPase_dom"/>
</dbReference>
<dbReference type="SMART" id="SM00448">
    <property type="entry name" value="REC"/>
    <property type="match status" value="1"/>
</dbReference>
<dbReference type="Pfam" id="PF00072">
    <property type="entry name" value="Response_reg"/>
    <property type="match status" value="1"/>
</dbReference>
<organism evidence="11 12">
    <name type="scientific">Teichococcus coralli</name>
    <dbReference type="NCBI Taxonomy" id="2545983"/>
    <lineage>
        <taxon>Bacteria</taxon>
        <taxon>Pseudomonadati</taxon>
        <taxon>Pseudomonadota</taxon>
        <taxon>Alphaproteobacteria</taxon>
        <taxon>Acetobacterales</taxon>
        <taxon>Roseomonadaceae</taxon>
        <taxon>Roseomonas</taxon>
    </lineage>
</organism>
<keyword evidence="8" id="KW-0812">Transmembrane</keyword>
<evidence type="ECO:0000256" key="2">
    <source>
        <dbReference type="ARBA" id="ARBA00012438"/>
    </source>
</evidence>
<evidence type="ECO:0000313" key="11">
    <source>
        <dbReference type="EMBL" id="MXP62359.1"/>
    </source>
</evidence>
<dbReference type="SUPFAM" id="SSF52172">
    <property type="entry name" value="CheY-like"/>
    <property type="match status" value="1"/>
</dbReference>
<feature type="transmembrane region" description="Helical" evidence="8">
    <location>
        <begin position="117"/>
        <end position="138"/>
    </location>
</feature>
<dbReference type="Gene3D" id="3.40.50.2300">
    <property type="match status" value="1"/>
</dbReference>
<gene>
    <name evidence="11" type="ORF">E0493_03200</name>
</gene>
<protein>
    <recommendedName>
        <fullName evidence="2">histidine kinase</fullName>
        <ecNumber evidence="2">2.7.13.3</ecNumber>
    </recommendedName>
</protein>
<dbReference type="AlphaFoldDB" id="A0A845BFV0"/>
<evidence type="ECO:0000259" key="10">
    <source>
        <dbReference type="PROSITE" id="PS50110"/>
    </source>
</evidence>
<feature type="modified residue" description="4-aspartylphosphate" evidence="6">
    <location>
        <position position="529"/>
    </location>
</feature>
<dbReference type="Pfam" id="PF00512">
    <property type="entry name" value="HisKA"/>
    <property type="match status" value="1"/>
</dbReference>
<keyword evidence="5" id="KW-0418">Kinase</keyword>
<dbReference type="SUPFAM" id="SSF47384">
    <property type="entry name" value="Homodimeric domain of signal transducing histidine kinase"/>
    <property type="match status" value="1"/>
</dbReference>
<dbReference type="InterPro" id="IPR036890">
    <property type="entry name" value="HATPase_C_sf"/>
</dbReference>
<dbReference type="CDD" id="cd00082">
    <property type="entry name" value="HisKA"/>
    <property type="match status" value="1"/>
</dbReference>
<feature type="transmembrane region" description="Helical" evidence="8">
    <location>
        <begin position="6"/>
        <end position="24"/>
    </location>
</feature>
<feature type="compositionally biased region" description="Low complexity" evidence="7">
    <location>
        <begin position="606"/>
        <end position="616"/>
    </location>
</feature>
<dbReference type="SMART" id="SM00387">
    <property type="entry name" value="HATPase_c"/>
    <property type="match status" value="1"/>
</dbReference>
<feature type="transmembrane region" description="Helical" evidence="8">
    <location>
        <begin position="92"/>
        <end position="111"/>
    </location>
</feature>
<dbReference type="Pfam" id="PF02518">
    <property type="entry name" value="HATPase_c"/>
    <property type="match status" value="1"/>
</dbReference>
<feature type="transmembrane region" description="Helical" evidence="8">
    <location>
        <begin position="185"/>
        <end position="209"/>
    </location>
</feature>
<dbReference type="InterPro" id="IPR004358">
    <property type="entry name" value="Sig_transdc_His_kin-like_C"/>
</dbReference>
<dbReference type="Proteomes" id="UP000460715">
    <property type="component" value="Unassembled WGS sequence"/>
</dbReference>
<dbReference type="InterPro" id="IPR001789">
    <property type="entry name" value="Sig_transdc_resp-reg_receiver"/>
</dbReference>